<dbReference type="STRING" id="1033734.GCA_000285535_03264"/>
<dbReference type="AlphaFoldDB" id="A0A4S3PT54"/>
<comment type="similarity">
    <text evidence="1">Belongs to the DinB family.</text>
</comment>
<keyword evidence="5" id="KW-1185">Reference proteome</keyword>
<dbReference type="SUPFAM" id="SSF109854">
    <property type="entry name" value="DinB/YfiT-like putative metalloenzymes"/>
    <property type="match status" value="1"/>
</dbReference>
<name>A0A4S3PT54_9BACI</name>
<dbReference type="EMBL" id="SLUB01000014">
    <property type="protein sequence ID" value="THE12778.1"/>
    <property type="molecule type" value="Genomic_DNA"/>
</dbReference>
<feature type="binding site" evidence="3">
    <location>
        <position position="130"/>
    </location>
    <ligand>
        <name>a divalent metal cation</name>
        <dbReference type="ChEBI" id="CHEBI:60240"/>
    </ligand>
</feature>
<sequence>MYHTIEEFVQDWQYEGGATLKILDALTDESLSQAVAPGHRTLGELAWHVVTSLHHIISLTGLQFEGANGEAVPASAKEMADSYRKTSENFIAAVKEQWNDESLKELADIFGQQMPKGATLKMVNTHQIHHRGQMTILMRQAGLKVPGVYGPSKEEWGA</sequence>
<dbReference type="InterPro" id="IPR007837">
    <property type="entry name" value="DinB"/>
</dbReference>
<keyword evidence="2 3" id="KW-0479">Metal-binding</keyword>
<organism evidence="4 5">
    <name type="scientific">Bacillus timonensis</name>
    <dbReference type="NCBI Taxonomy" id="1033734"/>
    <lineage>
        <taxon>Bacteria</taxon>
        <taxon>Bacillati</taxon>
        <taxon>Bacillota</taxon>
        <taxon>Bacilli</taxon>
        <taxon>Bacillales</taxon>
        <taxon>Bacillaceae</taxon>
        <taxon>Bacillus</taxon>
    </lineage>
</organism>
<accession>A0A4S3PT54</accession>
<evidence type="ECO:0000256" key="2">
    <source>
        <dbReference type="ARBA" id="ARBA00022723"/>
    </source>
</evidence>
<feature type="binding site" evidence="3">
    <location>
        <position position="126"/>
    </location>
    <ligand>
        <name>a divalent metal cation</name>
        <dbReference type="ChEBI" id="CHEBI:60240"/>
    </ligand>
</feature>
<evidence type="ECO:0000313" key="4">
    <source>
        <dbReference type="EMBL" id="THE12778.1"/>
    </source>
</evidence>
<evidence type="ECO:0000256" key="1">
    <source>
        <dbReference type="ARBA" id="ARBA00008635"/>
    </source>
</evidence>
<feature type="binding site" evidence="3">
    <location>
        <position position="48"/>
    </location>
    <ligand>
        <name>a divalent metal cation</name>
        <dbReference type="ChEBI" id="CHEBI:60240"/>
    </ligand>
</feature>
<evidence type="ECO:0000313" key="5">
    <source>
        <dbReference type="Proteomes" id="UP000306477"/>
    </source>
</evidence>
<dbReference type="GO" id="GO:0046872">
    <property type="term" value="F:metal ion binding"/>
    <property type="evidence" value="ECO:0007669"/>
    <property type="project" value="UniProtKB-KW"/>
</dbReference>
<dbReference type="Gene3D" id="1.20.120.450">
    <property type="entry name" value="dinb family like domain"/>
    <property type="match status" value="1"/>
</dbReference>
<dbReference type="OrthoDB" id="119432at2"/>
<evidence type="ECO:0008006" key="6">
    <source>
        <dbReference type="Google" id="ProtNLM"/>
    </source>
</evidence>
<comment type="caution">
    <text evidence="4">The sequence shown here is derived from an EMBL/GenBank/DDBJ whole genome shotgun (WGS) entry which is preliminary data.</text>
</comment>
<protein>
    <recommendedName>
        <fullName evidence="6">Damage-inducible protein DinB</fullName>
    </recommendedName>
</protein>
<dbReference type="RefSeq" id="WP_136379527.1">
    <property type="nucleotide sequence ID" value="NZ_SLUB01000014.1"/>
</dbReference>
<dbReference type="Pfam" id="PF05163">
    <property type="entry name" value="DinB"/>
    <property type="match status" value="1"/>
</dbReference>
<evidence type="ECO:0000256" key="3">
    <source>
        <dbReference type="PIRSR" id="PIRSR607837-1"/>
    </source>
</evidence>
<proteinExistence type="inferred from homology"/>
<gene>
    <name evidence="4" type="ORF">E1I69_10315</name>
</gene>
<reference evidence="4 5" key="1">
    <citation type="journal article" date="2019" name="Indoor Air">
        <title>Impacts of indoor surface finishes on bacterial viability.</title>
        <authorList>
            <person name="Hu J."/>
            <person name="Maamar S.B."/>
            <person name="Glawe A.J."/>
            <person name="Gottel N."/>
            <person name="Gilbert J.A."/>
            <person name="Hartmann E.M."/>
        </authorList>
    </citation>
    <scope>NUCLEOTIDE SEQUENCE [LARGE SCALE GENOMIC DNA]</scope>
    <source>
        <strain evidence="4 5">AF060A6</strain>
    </source>
</reference>
<dbReference type="Proteomes" id="UP000306477">
    <property type="component" value="Unassembled WGS sequence"/>
</dbReference>
<dbReference type="InterPro" id="IPR034660">
    <property type="entry name" value="DinB/YfiT-like"/>
</dbReference>